<dbReference type="STRING" id="38654.A0A1U7SWB8"/>
<evidence type="ECO:0000313" key="3">
    <source>
        <dbReference type="Proteomes" id="UP000189705"/>
    </source>
</evidence>
<proteinExistence type="predicted"/>
<name>A0A1U7SWB8_ALLSI</name>
<dbReference type="RefSeq" id="XP_006039320.1">
    <property type="nucleotide sequence ID" value="XM_006039258.3"/>
</dbReference>
<feature type="compositionally biased region" description="Basic and acidic residues" evidence="1">
    <location>
        <begin position="90"/>
        <end position="101"/>
    </location>
</feature>
<feature type="domain" description="Zinc finger CCHC" evidence="2">
    <location>
        <begin position="136"/>
        <end position="199"/>
    </location>
</feature>
<gene>
    <name evidence="4" type="primary">LOC102373621</name>
</gene>
<dbReference type="AlphaFoldDB" id="A0A1U7SWB8"/>
<dbReference type="InParanoid" id="A0A1U7SWB8"/>
<keyword evidence="3" id="KW-1185">Reference proteome</keyword>
<evidence type="ECO:0000256" key="1">
    <source>
        <dbReference type="SAM" id="MobiDB-lite"/>
    </source>
</evidence>
<feature type="region of interest" description="Disordered" evidence="1">
    <location>
        <begin position="16"/>
        <end position="117"/>
    </location>
</feature>
<protein>
    <submittedName>
        <fullName evidence="4">Uncharacterized protein LOC102373621</fullName>
    </submittedName>
</protein>
<organism evidence="3 4">
    <name type="scientific">Alligator sinensis</name>
    <name type="common">Chinese alligator</name>
    <dbReference type="NCBI Taxonomy" id="38654"/>
    <lineage>
        <taxon>Eukaryota</taxon>
        <taxon>Metazoa</taxon>
        <taxon>Chordata</taxon>
        <taxon>Craniata</taxon>
        <taxon>Vertebrata</taxon>
        <taxon>Euteleostomi</taxon>
        <taxon>Archelosauria</taxon>
        <taxon>Archosauria</taxon>
        <taxon>Crocodylia</taxon>
        <taxon>Alligatoridae</taxon>
        <taxon>Alligatorinae</taxon>
        <taxon>Alligator</taxon>
    </lineage>
</organism>
<evidence type="ECO:0000313" key="4">
    <source>
        <dbReference type="RefSeq" id="XP_006039320.1"/>
    </source>
</evidence>
<sequence>MEANMETEVERKIAKLAMSEQWMERIRGEPSGSEERKRETGAGEKSADGGELTTTEGWSVVGQRGKVQPGAGGRRKTPEEGGPAAATENGRQKDRGPEKEAAGTVKPPELEEAERRSDVGWRVKVTLSREGFRGAKTLSRMDFMTRVLLGTLKVDPVDLVCVVAFDNYKEWHVSFRSPKAYAAFWEAHKAAMERGELEGLNFEAGRKA</sequence>
<dbReference type="Proteomes" id="UP000189705">
    <property type="component" value="Unplaced"/>
</dbReference>
<dbReference type="GeneID" id="102373621"/>
<evidence type="ECO:0000259" key="2">
    <source>
        <dbReference type="Pfam" id="PF23057"/>
    </source>
</evidence>
<reference evidence="4" key="1">
    <citation type="submission" date="2025-08" db="UniProtKB">
        <authorList>
            <consortium name="RefSeq"/>
        </authorList>
    </citation>
    <scope>IDENTIFICATION</scope>
</reference>
<feature type="compositionally biased region" description="Basic and acidic residues" evidence="1">
    <location>
        <begin position="22"/>
        <end position="48"/>
    </location>
</feature>
<dbReference type="Pfam" id="PF23057">
    <property type="entry name" value="RBD_ZCCHC3_1st"/>
    <property type="match status" value="1"/>
</dbReference>
<accession>A0A1U7SWB8</accession>
<dbReference type="InterPro" id="IPR057810">
    <property type="entry name" value="RBD_ZCCHC3_1st"/>
</dbReference>
<dbReference type="KEGG" id="asn:102373621"/>